<keyword evidence="5" id="KW-1185">Reference proteome</keyword>
<accession>A0ABQ5MJQ2</accession>
<evidence type="ECO:0000313" key="5">
    <source>
        <dbReference type="Proteomes" id="UP001143543"/>
    </source>
</evidence>
<dbReference type="Gene3D" id="2.60.120.1440">
    <property type="match status" value="1"/>
</dbReference>
<dbReference type="Pfam" id="PF16344">
    <property type="entry name" value="FecR_C"/>
    <property type="match status" value="1"/>
</dbReference>
<feature type="domain" description="Protein FecR C-terminal" evidence="3">
    <location>
        <begin position="229"/>
        <end position="296"/>
    </location>
</feature>
<evidence type="ECO:0000313" key="4">
    <source>
        <dbReference type="EMBL" id="GLB49636.1"/>
    </source>
</evidence>
<feature type="domain" description="FecR protein" evidence="2">
    <location>
        <begin position="103"/>
        <end position="184"/>
    </location>
</feature>
<dbReference type="PANTHER" id="PTHR30273">
    <property type="entry name" value="PERIPLASMIC SIGNAL SENSOR AND SIGMA FACTOR ACTIVATOR FECR-RELATED"/>
    <property type="match status" value="1"/>
</dbReference>
<feature type="transmembrane region" description="Helical" evidence="1">
    <location>
        <begin position="62"/>
        <end position="83"/>
    </location>
</feature>
<sequence>MYAFKIEMKRIDPKISDNTKQKLENRIYEIWNQDINFDDYQDSDTHKSLWRKIVRSIYKHEALVFTKVAAVLIILITSSVLLYNQFTVIEEYYVFNNESTPKTVALNDGSEVILNRNSSLYYTDKKDREVTLKGEAFFKIVKDSIHPFKVKTDSLNVMVYGTQFNVYAYQYTNEINVSLFSGKVAIQMENGIEEYIVPNEEFVYNFQNAQHTKKPFNHEATATWRNSKIVCENESLEELLQKLENYYNVSFSYNSSDLKDQVITGVFDIDKDLSRIFKVIEFSQNIKFNSIQANEYKVTVE</sequence>
<protein>
    <recommendedName>
        <fullName evidence="6">FecR family protein</fullName>
    </recommendedName>
</protein>
<evidence type="ECO:0000259" key="2">
    <source>
        <dbReference type="Pfam" id="PF04773"/>
    </source>
</evidence>
<dbReference type="PANTHER" id="PTHR30273:SF2">
    <property type="entry name" value="PROTEIN FECR"/>
    <property type="match status" value="1"/>
</dbReference>
<comment type="caution">
    <text evidence="4">The sequence shown here is derived from an EMBL/GenBank/DDBJ whole genome shotgun (WGS) entry which is preliminary data.</text>
</comment>
<dbReference type="EMBL" id="BRVO01000002">
    <property type="protein sequence ID" value="GLB49636.1"/>
    <property type="molecule type" value="Genomic_DNA"/>
</dbReference>
<evidence type="ECO:0000259" key="3">
    <source>
        <dbReference type="Pfam" id="PF16344"/>
    </source>
</evidence>
<keyword evidence="1" id="KW-0812">Transmembrane</keyword>
<gene>
    <name evidence="4" type="ORF">Y10_20040</name>
</gene>
<keyword evidence="1" id="KW-0472">Membrane</keyword>
<proteinExistence type="predicted"/>
<evidence type="ECO:0000256" key="1">
    <source>
        <dbReference type="SAM" id="Phobius"/>
    </source>
</evidence>
<keyword evidence="1" id="KW-1133">Transmembrane helix</keyword>
<dbReference type="Pfam" id="PF04773">
    <property type="entry name" value="FecR"/>
    <property type="match status" value="1"/>
</dbReference>
<dbReference type="Proteomes" id="UP001143543">
    <property type="component" value="Unassembled WGS sequence"/>
</dbReference>
<dbReference type="InterPro" id="IPR006860">
    <property type="entry name" value="FecR"/>
</dbReference>
<dbReference type="InterPro" id="IPR032508">
    <property type="entry name" value="FecR_C"/>
</dbReference>
<evidence type="ECO:0008006" key="6">
    <source>
        <dbReference type="Google" id="ProtNLM"/>
    </source>
</evidence>
<name>A0ABQ5MJQ2_9FLAO</name>
<dbReference type="InterPro" id="IPR012373">
    <property type="entry name" value="Ferrdict_sens_TM"/>
</dbReference>
<dbReference type="PIRSF" id="PIRSF018266">
    <property type="entry name" value="FecR"/>
    <property type="match status" value="1"/>
</dbReference>
<organism evidence="4 5">
    <name type="scientific">Neptunitalea lumnitzerae</name>
    <dbReference type="NCBI Taxonomy" id="2965509"/>
    <lineage>
        <taxon>Bacteria</taxon>
        <taxon>Pseudomonadati</taxon>
        <taxon>Bacteroidota</taxon>
        <taxon>Flavobacteriia</taxon>
        <taxon>Flavobacteriales</taxon>
        <taxon>Flavobacteriaceae</taxon>
        <taxon>Neptunitalea</taxon>
    </lineage>
</organism>
<reference evidence="4" key="1">
    <citation type="submission" date="2022-07" db="EMBL/GenBank/DDBJ databases">
        <title>Taxonomy of Novel Oxalotrophic and Methylotrophic Bacteria.</title>
        <authorList>
            <person name="Sahin N."/>
            <person name="Tani A."/>
        </authorList>
    </citation>
    <scope>NUCLEOTIDE SEQUENCE</scope>
    <source>
        <strain evidence="4">Y10</strain>
    </source>
</reference>
<dbReference type="Gene3D" id="3.55.50.30">
    <property type="match status" value="1"/>
</dbReference>